<protein>
    <submittedName>
        <fullName evidence="1">Uncharacterized protein</fullName>
    </submittedName>
</protein>
<dbReference type="AlphaFoldDB" id="A0A384K4R7"/>
<reference evidence="1 2" key="2">
    <citation type="journal article" date="2012" name="Eukaryot. Cell">
        <title>Genome update of Botrytis cinerea strains B05.10 and T4.</title>
        <authorList>
            <person name="Staats M."/>
            <person name="van Kan J.A."/>
        </authorList>
    </citation>
    <scope>NUCLEOTIDE SEQUENCE [LARGE SCALE GENOMIC DNA]</scope>
    <source>
        <strain evidence="1 2">B05.10</strain>
    </source>
</reference>
<proteinExistence type="predicted"/>
<name>A0A384K4R7_BOTFB</name>
<gene>
    <name evidence="1" type="ORF">BCIN_15g02910</name>
</gene>
<dbReference type="VEuPathDB" id="FungiDB:Bcin15g02910"/>
<sequence length="37" mass="4029">MLLNIQSLPVERGTVVVLVAVTIATVRKASLAPLRWL</sequence>
<dbReference type="EMBL" id="CP009819">
    <property type="protein sequence ID" value="ATZ57751.1"/>
    <property type="molecule type" value="Genomic_DNA"/>
</dbReference>
<dbReference type="RefSeq" id="XP_024553334.1">
    <property type="nucleotide sequence ID" value="XM_024697519.1"/>
</dbReference>
<dbReference type="GeneID" id="5438847"/>
<reference evidence="1 2" key="3">
    <citation type="journal article" date="2017" name="Mol. Plant Pathol.">
        <title>A gapless genome sequence of the fungus Botrytis cinerea.</title>
        <authorList>
            <person name="Van Kan J.A."/>
            <person name="Stassen J.H."/>
            <person name="Mosbach A."/>
            <person name="Van Der Lee T.A."/>
            <person name="Faino L."/>
            <person name="Farmer A.D."/>
            <person name="Papasotiriou D.G."/>
            <person name="Zhou S."/>
            <person name="Seidl M.F."/>
            <person name="Cottam E."/>
            <person name="Edel D."/>
            <person name="Hahn M."/>
            <person name="Schwartz D.C."/>
            <person name="Dietrich R.A."/>
            <person name="Widdison S."/>
            <person name="Scalliet G."/>
        </authorList>
    </citation>
    <scope>NUCLEOTIDE SEQUENCE [LARGE SCALE GENOMIC DNA]</scope>
    <source>
        <strain evidence="1 2">B05.10</strain>
    </source>
</reference>
<dbReference type="OrthoDB" id="1470350at2759"/>
<dbReference type="Proteomes" id="UP000001798">
    <property type="component" value="Chromosome 15"/>
</dbReference>
<reference evidence="1 2" key="1">
    <citation type="journal article" date="2011" name="PLoS Genet.">
        <title>Genomic analysis of the necrotrophic fungal pathogens Sclerotinia sclerotiorum and Botrytis cinerea.</title>
        <authorList>
            <person name="Amselem J."/>
            <person name="Cuomo C.A."/>
            <person name="van Kan J.A."/>
            <person name="Viaud M."/>
            <person name="Benito E.P."/>
            <person name="Couloux A."/>
            <person name="Coutinho P.M."/>
            <person name="de Vries R.P."/>
            <person name="Dyer P.S."/>
            <person name="Fillinger S."/>
            <person name="Fournier E."/>
            <person name="Gout L."/>
            <person name="Hahn M."/>
            <person name="Kohn L."/>
            <person name="Lapalu N."/>
            <person name="Plummer K.M."/>
            <person name="Pradier J.M."/>
            <person name="Quevillon E."/>
            <person name="Sharon A."/>
            <person name="Simon A."/>
            <person name="ten Have A."/>
            <person name="Tudzynski B."/>
            <person name="Tudzynski P."/>
            <person name="Wincker P."/>
            <person name="Andrew M."/>
            <person name="Anthouard V."/>
            <person name="Beever R.E."/>
            <person name="Beffa R."/>
            <person name="Benoit I."/>
            <person name="Bouzid O."/>
            <person name="Brault B."/>
            <person name="Chen Z."/>
            <person name="Choquer M."/>
            <person name="Collemare J."/>
            <person name="Cotton P."/>
            <person name="Danchin E.G."/>
            <person name="Da Silva C."/>
            <person name="Gautier A."/>
            <person name="Giraud C."/>
            <person name="Giraud T."/>
            <person name="Gonzalez C."/>
            <person name="Grossetete S."/>
            <person name="Guldener U."/>
            <person name="Henrissat B."/>
            <person name="Howlett B.J."/>
            <person name="Kodira C."/>
            <person name="Kretschmer M."/>
            <person name="Lappartient A."/>
            <person name="Leroch M."/>
            <person name="Levis C."/>
            <person name="Mauceli E."/>
            <person name="Neuveglise C."/>
            <person name="Oeser B."/>
            <person name="Pearson M."/>
            <person name="Poulain J."/>
            <person name="Poussereau N."/>
            <person name="Quesneville H."/>
            <person name="Rascle C."/>
            <person name="Schumacher J."/>
            <person name="Segurens B."/>
            <person name="Sexton A."/>
            <person name="Silva E."/>
            <person name="Sirven C."/>
            <person name="Soanes D.M."/>
            <person name="Talbot N.J."/>
            <person name="Templeton M."/>
            <person name="Yandava C."/>
            <person name="Yarden O."/>
            <person name="Zeng Q."/>
            <person name="Rollins J.A."/>
            <person name="Lebrun M.H."/>
            <person name="Dickman M."/>
        </authorList>
    </citation>
    <scope>NUCLEOTIDE SEQUENCE [LARGE SCALE GENOMIC DNA]</scope>
    <source>
        <strain evidence="1 2">B05.10</strain>
    </source>
</reference>
<evidence type="ECO:0000313" key="1">
    <source>
        <dbReference type="EMBL" id="ATZ57751.1"/>
    </source>
</evidence>
<keyword evidence="2" id="KW-1185">Reference proteome</keyword>
<evidence type="ECO:0000313" key="2">
    <source>
        <dbReference type="Proteomes" id="UP000001798"/>
    </source>
</evidence>
<accession>A0A384K4R7</accession>
<organism evidence="1 2">
    <name type="scientific">Botryotinia fuckeliana (strain B05.10)</name>
    <name type="common">Noble rot fungus</name>
    <name type="synonym">Botrytis cinerea</name>
    <dbReference type="NCBI Taxonomy" id="332648"/>
    <lineage>
        <taxon>Eukaryota</taxon>
        <taxon>Fungi</taxon>
        <taxon>Dikarya</taxon>
        <taxon>Ascomycota</taxon>
        <taxon>Pezizomycotina</taxon>
        <taxon>Leotiomycetes</taxon>
        <taxon>Helotiales</taxon>
        <taxon>Sclerotiniaceae</taxon>
        <taxon>Botrytis</taxon>
    </lineage>
</organism>